<dbReference type="EMBL" id="OZ075130">
    <property type="protein sequence ID" value="CAL4978294.1"/>
    <property type="molecule type" value="Genomic_DNA"/>
</dbReference>
<evidence type="ECO:0000256" key="1">
    <source>
        <dbReference type="ARBA" id="ARBA00003523"/>
    </source>
</evidence>
<dbReference type="GO" id="GO:0009507">
    <property type="term" value="C:chloroplast"/>
    <property type="evidence" value="ECO:0007669"/>
    <property type="project" value="UniProtKB-SubCell"/>
</dbReference>
<keyword evidence="7" id="KW-0809">Transit peptide</keyword>
<dbReference type="SUPFAM" id="SSF53474">
    <property type="entry name" value="alpha/beta-Hydrolases"/>
    <property type="match status" value="1"/>
</dbReference>
<evidence type="ECO:0000256" key="9">
    <source>
        <dbReference type="ARBA" id="ARBA00023098"/>
    </source>
</evidence>
<reference evidence="12" key="1">
    <citation type="submission" date="2024-10" db="EMBL/GenBank/DDBJ databases">
        <authorList>
            <person name="Ryan C."/>
        </authorList>
    </citation>
    <scope>NUCLEOTIDE SEQUENCE [LARGE SCALE GENOMIC DNA]</scope>
</reference>
<gene>
    <name evidence="12" type="ORF">URODEC1_LOCUS54652</name>
</gene>
<accession>A0ABC9AJ20</accession>
<protein>
    <recommendedName>
        <fullName evidence="11">Fungal lipase-type domain-containing protein</fullName>
    </recommendedName>
</protein>
<dbReference type="GO" id="GO:0008970">
    <property type="term" value="F:phospholipase A1 activity"/>
    <property type="evidence" value="ECO:0007669"/>
    <property type="project" value="UniProtKB-ARBA"/>
</dbReference>
<dbReference type="InterPro" id="IPR029058">
    <property type="entry name" value="AB_hydrolase_fold"/>
</dbReference>
<evidence type="ECO:0000256" key="4">
    <source>
        <dbReference type="ARBA" id="ARBA00022528"/>
    </source>
</evidence>
<name>A0ABC9AJ20_9POAL</name>
<dbReference type="Pfam" id="PF01764">
    <property type="entry name" value="Lipase_3"/>
    <property type="match status" value="1"/>
</dbReference>
<proteinExistence type="inferred from homology"/>
<dbReference type="InterPro" id="IPR002921">
    <property type="entry name" value="Fungal_lipase-type"/>
</dbReference>
<keyword evidence="9" id="KW-0443">Lipid metabolism</keyword>
<feature type="domain" description="Fungal lipase-type" evidence="11">
    <location>
        <begin position="218"/>
        <end position="377"/>
    </location>
</feature>
<comment type="similarity">
    <text evidence="3">Belongs to the AB hydrolase superfamily. Lipase family.</text>
</comment>
<feature type="region of interest" description="Disordered" evidence="10">
    <location>
        <begin position="54"/>
        <end position="82"/>
    </location>
</feature>
<evidence type="ECO:0000313" key="12">
    <source>
        <dbReference type="EMBL" id="CAL4978294.1"/>
    </source>
</evidence>
<evidence type="ECO:0000256" key="6">
    <source>
        <dbReference type="ARBA" id="ARBA00022801"/>
    </source>
</evidence>
<evidence type="ECO:0000256" key="5">
    <source>
        <dbReference type="ARBA" id="ARBA00022640"/>
    </source>
</evidence>
<evidence type="ECO:0000313" key="13">
    <source>
        <dbReference type="Proteomes" id="UP001497457"/>
    </source>
</evidence>
<comment type="subcellular location">
    <subcellularLocation>
        <location evidence="2">Plastid</location>
        <location evidence="2">Chloroplast</location>
    </subcellularLocation>
</comment>
<evidence type="ECO:0000259" key="11">
    <source>
        <dbReference type="Pfam" id="PF01764"/>
    </source>
</evidence>
<dbReference type="AlphaFoldDB" id="A0ABC9AJ20"/>
<evidence type="ECO:0000256" key="3">
    <source>
        <dbReference type="ARBA" id="ARBA00010701"/>
    </source>
</evidence>
<feature type="compositionally biased region" description="Basic and acidic residues" evidence="10">
    <location>
        <begin position="69"/>
        <end position="81"/>
    </location>
</feature>
<dbReference type="Gene3D" id="3.40.50.1820">
    <property type="entry name" value="alpha/beta hydrolase"/>
    <property type="match status" value="1"/>
</dbReference>
<keyword evidence="13" id="KW-1185">Reference proteome</keyword>
<keyword evidence="4" id="KW-0150">Chloroplast</keyword>
<evidence type="ECO:0000256" key="2">
    <source>
        <dbReference type="ARBA" id="ARBA00004229"/>
    </source>
</evidence>
<dbReference type="GO" id="GO:0016042">
    <property type="term" value="P:lipid catabolic process"/>
    <property type="evidence" value="ECO:0007669"/>
    <property type="project" value="UniProtKB-KW"/>
</dbReference>
<evidence type="ECO:0000256" key="7">
    <source>
        <dbReference type="ARBA" id="ARBA00022946"/>
    </source>
</evidence>
<dbReference type="Proteomes" id="UP001497457">
    <property type="component" value="Chromosome 20rd"/>
</dbReference>
<dbReference type="PANTHER" id="PTHR31403:SF39">
    <property type="entry name" value="PHOSPHOLIPASE A1-IGAMMA1 CHLOROPLASTIC"/>
    <property type="match status" value="1"/>
</dbReference>
<keyword evidence="8" id="KW-0442">Lipid degradation</keyword>
<sequence>MMAAAASVISSSCPSLPISHRRLEPQIPFQQQPRRRPSSRHVIASVATTDRWAPLVTDDTGRGSQHAETSGRRSDDDDGQRHKQLAARWREIHGAGNWEGLLEPIDDVLRAELIRYGELAQATYDSFDYDRFSPYCGSCKFPTRTFFTDAGLDGAGYEVTRFLYATCNGLKLPNFANRRNHNSAAGNKLWSESGTFIGYVAVSTDEETARIGRRDIAVAWRGTITRLEWVADLTANQRRLSDMGIPCPDPRVKVESGFAELYTGKDAGCQFCRYSAREQALAEVRKLVELYHSKGEEVSVTVTGHSLGSALAMLNAFDIAETGANASASKKAPVCVFSFAGPRVGNLDFKIRFETELGVRALRVVNVHDTVPKVPGVVFNEAAFPEAVLRAVDGLGVGGVYAHLGVPLALDHEASPFLKKTMDISCYHNLEAHLHLLDGFRGAGEGFEPRGRDPALVNKSADFLRDDHMVPPVWYQAENKGMVRTEDGRWVLPPRHRDIDQHPEDTEHHLKQLGLNAAST</sequence>
<keyword evidence="5" id="KW-0934">Plastid</keyword>
<evidence type="ECO:0000256" key="8">
    <source>
        <dbReference type="ARBA" id="ARBA00022963"/>
    </source>
</evidence>
<comment type="function">
    <text evidence="1">Acylhydrolase that catalyzes the hydrolysis of phospholipids at the sn-1 position.</text>
</comment>
<dbReference type="FunFam" id="3.40.50.1820:FF:000065">
    <property type="entry name" value="Phospholipase A1-II 3"/>
    <property type="match status" value="1"/>
</dbReference>
<dbReference type="PANTHER" id="PTHR31403">
    <property type="entry name" value="PHOSPHOLIPASE A1-IBETA2, CHLOROPLASTIC"/>
    <property type="match status" value="1"/>
</dbReference>
<keyword evidence="6" id="KW-0378">Hydrolase</keyword>
<dbReference type="CDD" id="cd00519">
    <property type="entry name" value="Lipase_3"/>
    <property type="match status" value="1"/>
</dbReference>
<evidence type="ECO:0000256" key="10">
    <source>
        <dbReference type="SAM" id="MobiDB-lite"/>
    </source>
</evidence>
<organism evidence="12 13">
    <name type="scientific">Urochloa decumbens</name>
    <dbReference type="NCBI Taxonomy" id="240449"/>
    <lineage>
        <taxon>Eukaryota</taxon>
        <taxon>Viridiplantae</taxon>
        <taxon>Streptophyta</taxon>
        <taxon>Embryophyta</taxon>
        <taxon>Tracheophyta</taxon>
        <taxon>Spermatophyta</taxon>
        <taxon>Magnoliopsida</taxon>
        <taxon>Liliopsida</taxon>
        <taxon>Poales</taxon>
        <taxon>Poaceae</taxon>
        <taxon>PACMAD clade</taxon>
        <taxon>Panicoideae</taxon>
        <taxon>Panicodae</taxon>
        <taxon>Paniceae</taxon>
        <taxon>Melinidinae</taxon>
        <taxon>Urochloa</taxon>
    </lineage>
</organism>